<evidence type="ECO:0000313" key="2">
    <source>
        <dbReference type="EMBL" id="KUK77208.1"/>
    </source>
</evidence>
<gene>
    <name evidence="2" type="ORF">XD92_0881</name>
</gene>
<dbReference type="Pfam" id="PF12728">
    <property type="entry name" value="HTH_17"/>
    <property type="match status" value="1"/>
</dbReference>
<sequence>MDEKTITFNDIPDAMNYLITKMNDLEEMIRTSAVKQPDRNDWFNLEELCDYLPDRPAKQTVYSWVNQKKIPYHKKGKKLQFLKCEIDEWLHTDELQQEIIANPVLQTNKKRRRS</sequence>
<feature type="domain" description="Helix-turn-helix" evidence="1">
    <location>
        <begin position="42"/>
        <end position="90"/>
    </location>
</feature>
<accession>A0A101HI24</accession>
<reference evidence="3" key="1">
    <citation type="journal article" date="2015" name="MBio">
        <title>Genome-Resolved Metagenomic Analysis Reveals Roles for Candidate Phyla and Other Microbial Community Members in Biogeochemical Transformations in Oil Reservoirs.</title>
        <authorList>
            <person name="Hu P."/>
            <person name="Tom L."/>
            <person name="Singh A."/>
            <person name="Thomas B.C."/>
            <person name="Baker B.J."/>
            <person name="Piceno Y.M."/>
            <person name="Andersen G.L."/>
            <person name="Banfield J.F."/>
        </authorList>
    </citation>
    <scope>NUCLEOTIDE SEQUENCE [LARGE SCALE GENOMIC DNA]</scope>
</reference>
<evidence type="ECO:0000259" key="1">
    <source>
        <dbReference type="Pfam" id="PF12728"/>
    </source>
</evidence>
<name>A0A101HI24_9BACT</name>
<proteinExistence type="predicted"/>
<protein>
    <recommendedName>
        <fullName evidence="1">Helix-turn-helix domain-containing protein</fullName>
    </recommendedName>
</protein>
<dbReference type="Proteomes" id="UP000053860">
    <property type="component" value="Unassembled WGS sequence"/>
</dbReference>
<dbReference type="InterPro" id="IPR041657">
    <property type="entry name" value="HTH_17"/>
</dbReference>
<evidence type="ECO:0000313" key="3">
    <source>
        <dbReference type="Proteomes" id="UP000053860"/>
    </source>
</evidence>
<organism evidence="2 3">
    <name type="scientific">Proteiniphilum acetatigenes</name>
    <dbReference type="NCBI Taxonomy" id="294710"/>
    <lineage>
        <taxon>Bacteria</taxon>
        <taxon>Pseudomonadati</taxon>
        <taxon>Bacteroidota</taxon>
        <taxon>Bacteroidia</taxon>
        <taxon>Bacteroidales</taxon>
        <taxon>Dysgonomonadaceae</taxon>
        <taxon>Proteiniphilum</taxon>
    </lineage>
</organism>
<dbReference type="AlphaFoldDB" id="A0A101HI24"/>
<dbReference type="EMBL" id="LGGN01000154">
    <property type="protein sequence ID" value="KUK77208.1"/>
    <property type="molecule type" value="Genomic_DNA"/>
</dbReference>
<comment type="caution">
    <text evidence="2">The sequence shown here is derived from an EMBL/GenBank/DDBJ whole genome shotgun (WGS) entry which is preliminary data.</text>
</comment>